<organism evidence="3 4">
    <name type="scientific">Arsenophonus nasoniae</name>
    <name type="common">son-killer infecting Nasonia vitripennis</name>
    <dbReference type="NCBI Taxonomy" id="638"/>
    <lineage>
        <taxon>Bacteria</taxon>
        <taxon>Pseudomonadati</taxon>
        <taxon>Pseudomonadota</taxon>
        <taxon>Gammaproteobacteria</taxon>
        <taxon>Enterobacterales</taxon>
        <taxon>Morganellaceae</taxon>
        <taxon>Arsenophonus</taxon>
    </lineage>
</organism>
<evidence type="ECO:0000313" key="3">
    <source>
        <dbReference type="EMBL" id="QBY44167.1"/>
    </source>
</evidence>
<reference evidence="3 4" key="1">
    <citation type="submission" date="2019-03" db="EMBL/GenBank/DDBJ databases">
        <title>Long-read sequencing reveals hyperdense prophage content in a complex bacterial symbiont genome.</title>
        <authorList>
            <person name="Frost C.L."/>
            <person name="Siozios S."/>
            <person name="Nadal-Jimenez P."/>
            <person name="Brockhurst M.A."/>
            <person name="King K.C."/>
            <person name="Darby A.C."/>
            <person name="Hurst G.D.D."/>
        </authorList>
    </citation>
    <scope>NUCLEOTIDE SEQUENCE [LARGE SCALE GENOMIC DNA]</scope>
    <source>
        <strain evidence="3 4">FIN</strain>
    </source>
</reference>
<proteinExistence type="predicted"/>
<gene>
    <name evidence="2" type="ORF">ArsFIN_17680</name>
    <name evidence="3" type="ORF">ArsFIN_27440</name>
</gene>
<dbReference type="AlphaFoldDB" id="A0A4P7KVC5"/>
<sequence length="243" mass="27694">MSETQHTENEKSFQQQVWETLSAINVNDKVEKKLGLSYLSWAWAWGVLMAHYPESYYVIDAVSYNNDGSAMVSLTLTVKQGDNEFPRKMWLPVMDKRNQAISSPNAFDINKALMRCLTKAISMFGLGFYIYAGEDLPEQEKVVIQQEQAQQKARYEQLIRDLKTAAKGGIESMKSHWEQLTPEEKGIIGEENKDLIKNEVNHEAENGRVVSGKTWESHRQQFTQGVIQRQGNNATKLPHAVSL</sequence>
<dbReference type="EMBL" id="CP038613">
    <property type="protein sequence ID" value="QBY43201.1"/>
    <property type="molecule type" value="Genomic_DNA"/>
</dbReference>
<dbReference type="KEGG" id="ans:ArsFIN_27440"/>
<accession>A0A4P7KVC5</accession>
<evidence type="ECO:0000313" key="4">
    <source>
        <dbReference type="Proteomes" id="UP000295134"/>
    </source>
</evidence>
<dbReference type="InterPro" id="IPR009425">
    <property type="entry name" value="DSRM_SSAP"/>
</dbReference>
<evidence type="ECO:0000313" key="2">
    <source>
        <dbReference type="EMBL" id="QBY43201.1"/>
    </source>
</evidence>
<dbReference type="RefSeq" id="WP_071846913.1">
    <property type="nucleotide sequence ID" value="NZ_CP038613.1"/>
</dbReference>
<feature type="domain" description="SSAP RNA binding" evidence="1">
    <location>
        <begin position="17"/>
        <end position="157"/>
    </location>
</feature>
<name>A0A4P7KVC5_9GAMM</name>
<evidence type="ECO:0000259" key="1">
    <source>
        <dbReference type="Pfam" id="PF06378"/>
    </source>
</evidence>
<dbReference type="EMBL" id="CP038613">
    <property type="protein sequence ID" value="QBY44167.1"/>
    <property type="molecule type" value="Genomic_DNA"/>
</dbReference>
<dbReference type="KEGG" id="ans:ArsFIN_17680"/>
<protein>
    <recommendedName>
        <fullName evidence="1">SSAP RNA binding domain-containing protein</fullName>
    </recommendedName>
</protein>
<dbReference type="GeneID" id="96879494"/>
<dbReference type="Proteomes" id="UP000295134">
    <property type="component" value="Chromosome"/>
</dbReference>
<dbReference type="Pfam" id="PF06378">
    <property type="entry name" value="SSAP_Sak"/>
    <property type="match status" value="1"/>
</dbReference>